<keyword evidence="1" id="KW-0812">Transmembrane</keyword>
<keyword evidence="1" id="KW-0472">Membrane</keyword>
<dbReference type="AlphaFoldDB" id="A0A1G5KLW2"/>
<organism evidence="2 3">
    <name type="scientific">Flavobacterium caeni</name>
    <dbReference type="NCBI Taxonomy" id="490189"/>
    <lineage>
        <taxon>Bacteria</taxon>
        <taxon>Pseudomonadati</taxon>
        <taxon>Bacteroidota</taxon>
        <taxon>Flavobacteriia</taxon>
        <taxon>Flavobacteriales</taxon>
        <taxon>Flavobacteriaceae</taxon>
        <taxon>Flavobacterium</taxon>
    </lineage>
</organism>
<name>A0A1G5KLW2_9FLAO</name>
<dbReference type="STRING" id="490189.SAMN02927903_03359"/>
<dbReference type="EMBL" id="FMVF01000051">
    <property type="protein sequence ID" value="SCZ01201.1"/>
    <property type="molecule type" value="Genomic_DNA"/>
</dbReference>
<keyword evidence="3" id="KW-1185">Reference proteome</keyword>
<evidence type="ECO:0000313" key="3">
    <source>
        <dbReference type="Proteomes" id="UP000199354"/>
    </source>
</evidence>
<reference evidence="2 3" key="1">
    <citation type="submission" date="2016-10" db="EMBL/GenBank/DDBJ databases">
        <authorList>
            <person name="de Groot N.N."/>
        </authorList>
    </citation>
    <scope>NUCLEOTIDE SEQUENCE [LARGE SCALE GENOMIC DNA]</scope>
    <source>
        <strain evidence="2 3">CGMCC 1.7031</strain>
    </source>
</reference>
<keyword evidence="1" id="KW-1133">Transmembrane helix</keyword>
<dbReference type="Proteomes" id="UP000199354">
    <property type="component" value="Unassembled WGS sequence"/>
</dbReference>
<evidence type="ECO:0000313" key="2">
    <source>
        <dbReference type="EMBL" id="SCZ01201.1"/>
    </source>
</evidence>
<gene>
    <name evidence="2" type="ORF">SAMN02927903_03359</name>
</gene>
<evidence type="ECO:0000256" key="1">
    <source>
        <dbReference type="SAM" id="Phobius"/>
    </source>
</evidence>
<accession>A0A1G5KLW2</accession>
<feature type="transmembrane region" description="Helical" evidence="1">
    <location>
        <begin position="20"/>
        <end position="39"/>
    </location>
</feature>
<protein>
    <submittedName>
        <fullName evidence="2">Uncharacterized protein</fullName>
    </submittedName>
</protein>
<proteinExistence type="predicted"/>
<sequence>MRKYSGRSSTFTYRKNKRAYKFLITAQLSKSWFFVGWTFGFHEESLILAESTQFAFPLLRNCAKRYTPV</sequence>